<feature type="compositionally biased region" description="Basic and acidic residues" evidence="1">
    <location>
        <begin position="136"/>
        <end position="145"/>
    </location>
</feature>
<dbReference type="SUPFAM" id="SSF141571">
    <property type="entry name" value="Pentapeptide repeat-like"/>
    <property type="match status" value="2"/>
</dbReference>
<feature type="compositionally biased region" description="Basic residues" evidence="1">
    <location>
        <begin position="59"/>
        <end position="90"/>
    </location>
</feature>
<dbReference type="Pfam" id="PF00805">
    <property type="entry name" value="Pentapeptide"/>
    <property type="match status" value="2"/>
</dbReference>
<feature type="compositionally biased region" description="Low complexity" evidence="1">
    <location>
        <begin position="155"/>
        <end position="172"/>
    </location>
</feature>
<accession>F5XSJ7</accession>
<proteinExistence type="predicted"/>
<dbReference type="HOGENOM" id="CLU_396291_0_0_11"/>
<dbReference type="PANTHER" id="PTHR14136">
    <property type="entry name" value="BTB_POZ DOMAIN-CONTAINING PROTEIN KCTD9"/>
    <property type="match status" value="1"/>
</dbReference>
<evidence type="ECO:0008006" key="4">
    <source>
        <dbReference type="Google" id="ProtNLM"/>
    </source>
</evidence>
<evidence type="ECO:0000313" key="2">
    <source>
        <dbReference type="EMBL" id="BAK37255.1"/>
    </source>
</evidence>
<evidence type="ECO:0000313" key="3">
    <source>
        <dbReference type="Proteomes" id="UP000007947"/>
    </source>
</evidence>
<sequence>MSASDGRRRDRRLLAALLVATLAMLLAPAGVIPVADAQPRTSPQSASSSPNKSTPHQTRVPKPKAAKHKSTPPKPHKPNSHGPKPHKPRPRALPVLPRAQLDNPWAQRLRFAQRRALVTELERRATKARPRHHARPSKDRPTWPDRRHRNRVHRPATALGAPAGAASCPSSLNTQPVTGNFSQQPEHAASLLIRSGRTDPYYLVARIQGPGTAATESCSSVSLEANLVATEPTASWLMYTGPHTVVQATAYGSTSRNPPATWTKYYRTALWDDTGGWDQNPLFDNVAAGTTLAKAFLAGTGTIEVWDTLDWLQTTGGCQQCDLSGYTIESATLQETNGGLPASDLSGATIRNVTFGPGYSLDGANLRGARFENVTFGTGANLAGADLTGATFVNVTMPSVVLTGANLSDAAFVGTNAITAPQLAGAKLDGISLSAGTSISGALIGKAAASTKCTTAADADLTVGAFTVASVTPCLETPSFAGSMIKPSAVPLSLWTSVSWNNAIPVFDGSTQAYLKGANLTGLQMQGASFWGSVADFSGVNLTKAALDGTAFTNATLTGATLQGASATRASFAGANLSSAKLDQPQGMITTFDYASFMRATLDNVTFNGSLIRAANFTQASAHGSTDFGNVKAAAAIFDRAHILGNPLAFRGAAFGPSDSFTKPVSFVSAVLGGNKNASTGISFESADLAGANFA</sequence>
<dbReference type="Gene3D" id="2.160.20.80">
    <property type="entry name" value="E3 ubiquitin-protein ligase SopA"/>
    <property type="match status" value="3"/>
</dbReference>
<dbReference type="STRING" id="1032480.MLP_42410"/>
<dbReference type="eggNOG" id="COG3147">
    <property type="taxonomic scope" value="Bacteria"/>
</dbReference>
<dbReference type="AlphaFoldDB" id="F5XSJ7"/>
<dbReference type="Proteomes" id="UP000007947">
    <property type="component" value="Chromosome"/>
</dbReference>
<dbReference type="eggNOG" id="COG1357">
    <property type="taxonomic scope" value="Bacteria"/>
</dbReference>
<keyword evidence="3" id="KW-1185">Reference proteome</keyword>
<feature type="region of interest" description="Disordered" evidence="1">
    <location>
        <begin position="36"/>
        <end position="92"/>
    </location>
</feature>
<evidence type="ECO:0000256" key="1">
    <source>
        <dbReference type="SAM" id="MobiDB-lite"/>
    </source>
</evidence>
<feature type="region of interest" description="Disordered" evidence="1">
    <location>
        <begin position="123"/>
        <end position="183"/>
    </location>
</feature>
<reference evidence="2 3" key="1">
    <citation type="submission" date="2011-05" db="EMBL/GenBank/DDBJ databases">
        <title>Whole genome sequence of Microlunatus phosphovorus NM-1.</title>
        <authorList>
            <person name="Hosoyama A."/>
            <person name="Sasaki K."/>
            <person name="Harada T."/>
            <person name="Igarashi R."/>
            <person name="Kawakoshi A."/>
            <person name="Sasagawa M."/>
            <person name="Fukada J."/>
            <person name="Nakamura S."/>
            <person name="Katano Y."/>
            <person name="Hanada S."/>
            <person name="Kamagata Y."/>
            <person name="Nakamura N."/>
            <person name="Yamazaki S."/>
            <person name="Fujita N."/>
        </authorList>
    </citation>
    <scope>NUCLEOTIDE SEQUENCE [LARGE SCALE GENOMIC DNA]</scope>
    <source>
        <strain evidence="3">ATCC 700054 / DSM 10555 / JCM 9379 / NBRC 101784 / NCIMB 13414 / VKM Ac-1990 / NM-1</strain>
    </source>
</reference>
<dbReference type="PANTHER" id="PTHR14136:SF17">
    <property type="entry name" value="BTB_POZ DOMAIN-CONTAINING PROTEIN KCTD9"/>
    <property type="match status" value="1"/>
</dbReference>
<dbReference type="InterPro" id="IPR001646">
    <property type="entry name" value="5peptide_repeat"/>
</dbReference>
<organism evidence="2 3">
    <name type="scientific">Microlunatus phosphovorus (strain ATCC 700054 / DSM 10555 / JCM 9379 / NBRC 101784 / NCIMB 13414 / VKM Ac-1990 / NM-1)</name>
    <dbReference type="NCBI Taxonomy" id="1032480"/>
    <lineage>
        <taxon>Bacteria</taxon>
        <taxon>Bacillati</taxon>
        <taxon>Actinomycetota</taxon>
        <taxon>Actinomycetes</taxon>
        <taxon>Propionibacteriales</taxon>
        <taxon>Propionibacteriaceae</taxon>
        <taxon>Microlunatus</taxon>
    </lineage>
</organism>
<dbReference type="InterPro" id="IPR051082">
    <property type="entry name" value="Pentapeptide-BTB/POZ_domain"/>
</dbReference>
<dbReference type="OrthoDB" id="4775025at2"/>
<feature type="compositionally biased region" description="Basic residues" evidence="1">
    <location>
        <begin position="126"/>
        <end position="135"/>
    </location>
</feature>
<name>F5XSJ7_MICPN</name>
<gene>
    <name evidence="2" type="ordered locus">MLP_42410</name>
</gene>
<dbReference type="InterPro" id="IPR006311">
    <property type="entry name" value="TAT_signal"/>
</dbReference>
<dbReference type="RefSeq" id="WP_013865091.1">
    <property type="nucleotide sequence ID" value="NC_015635.1"/>
</dbReference>
<dbReference type="PROSITE" id="PS51318">
    <property type="entry name" value="TAT"/>
    <property type="match status" value="1"/>
</dbReference>
<feature type="compositionally biased region" description="Low complexity" evidence="1">
    <location>
        <begin position="37"/>
        <end position="55"/>
    </location>
</feature>
<dbReference type="KEGG" id="mph:MLP_42410"/>
<dbReference type="EMBL" id="AP012204">
    <property type="protein sequence ID" value="BAK37255.1"/>
    <property type="molecule type" value="Genomic_DNA"/>
</dbReference>
<protein>
    <recommendedName>
        <fullName evidence="4">Pentapeptide repeat-containing protein</fullName>
    </recommendedName>
</protein>
<feature type="compositionally biased region" description="Polar residues" evidence="1">
    <location>
        <begin position="173"/>
        <end position="183"/>
    </location>
</feature>